<accession>A0ACC6KTM2</accession>
<name>A0ACC6KTM2_9SPHI</name>
<organism evidence="1 2">
    <name type="scientific">Pedobacter africanus</name>
    <dbReference type="NCBI Taxonomy" id="151894"/>
    <lineage>
        <taxon>Bacteria</taxon>
        <taxon>Pseudomonadati</taxon>
        <taxon>Bacteroidota</taxon>
        <taxon>Sphingobacteriia</taxon>
        <taxon>Sphingobacteriales</taxon>
        <taxon>Sphingobacteriaceae</taxon>
        <taxon>Pedobacter</taxon>
    </lineage>
</organism>
<dbReference type="Proteomes" id="UP001246858">
    <property type="component" value="Unassembled WGS sequence"/>
</dbReference>
<gene>
    <name evidence="1" type="ORF">J2X78_001035</name>
</gene>
<sequence length="35" mass="4244">MKREKHSTHIVFRTVLKEINLYETFVLKLKIQNSV</sequence>
<protein>
    <submittedName>
        <fullName evidence="1">Uncharacterized protein</fullName>
    </submittedName>
</protein>
<evidence type="ECO:0000313" key="1">
    <source>
        <dbReference type="EMBL" id="MDR6782483.1"/>
    </source>
</evidence>
<dbReference type="EMBL" id="JAVDTF010000001">
    <property type="protein sequence ID" value="MDR6782483.1"/>
    <property type="molecule type" value="Genomic_DNA"/>
</dbReference>
<keyword evidence="2" id="KW-1185">Reference proteome</keyword>
<evidence type="ECO:0000313" key="2">
    <source>
        <dbReference type="Proteomes" id="UP001246858"/>
    </source>
</evidence>
<comment type="caution">
    <text evidence="1">The sequence shown here is derived from an EMBL/GenBank/DDBJ whole genome shotgun (WGS) entry which is preliminary data.</text>
</comment>
<reference evidence="1" key="1">
    <citation type="submission" date="2023-07" db="EMBL/GenBank/DDBJ databases">
        <title>Sorghum-associated microbial communities from plants grown in Nebraska, USA.</title>
        <authorList>
            <person name="Schachtman D."/>
        </authorList>
    </citation>
    <scope>NUCLEOTIDE SEQUENCE</scope>
    <source>
        <strain evidence="1">2697</strain>
    </source>
</reference>
<proteinExistence type="predicted"/>